<dbReference type="Proteomes" id="UP001143856">
    <property type="component" value="Unassembled WGS sequence"/>
</dbReference>
<comment type="caution">
    <text evidence="1">The sequence shown here is derived from an EMBL/GenBank/DDBJ whole genome shotgun (WGS) entry which is preliminary data.</text>
</comment>
<protein>
    <submittedName>
        <fullName evidence="1">Uncharacterized protein</fullName>
    </submittedName>
</protein>
<dbReference type="EMBL" id="JAPDGR010001516">
    <property type="protein sequence ID" value="KAJ2981858.1"/>
    <property type="molecule type" value="Genomic_DNA"/>
</dbReference>
<gene>
    <name evidence="1" type="ORF">NUW58_g6585</name>
</gene>
<sequence length="207" mass="23385">MKAERVSPGLSFKFLGYEPQVRTTQVESAFTPKPDLHVTQNAFWSYCGPLLTASEDLPPNFHEWASAALSGSLLPRLIPFLEFVNEVLREHELDHYWLTIRATKATSEFDKPRWHTDDVFYDWYTHTRVEGTGASITVSDVPWTRIPLFLRGGVVFPVRAESALTTTALRTKPFELIVAVGRDGRASGSLHVDDGISIVQRRITELK</sequence>
<proteinExistence type="predicted"/>
<accession>A0ACC1NU50</accession>
<reference evidence="1" key="1">
    <citation type="submission" date="2022-10" db="EMBL/GenBank/DDBJ databases">
        <title>Genome Sequence of Xylaria curta.</title>
        <authorList>
            <person name="Buettner E."/>
        </authorList>
    </citation>
    <scope>NUCLEOTIDE SEQUENCE</scope>
    <source>
        <strain evidence="1">Babe10</strain>
    </source>
</reference>
<evidence type="ECO:0000313" key="1">
    <source>
        <dbReference type="EMBL" id="KAJ2981858.1"/>
    </source>
</evidence>
<name>A0ACC1NU50_9PEZI</name>
<organism evidence="1 2">
    <name type="scientific">Xylaria curta</name>
    <dbReference type="NCBI Taxonomy" id="42375"/>
    <lineage>
        <taxon>Eukaryota</taxon>
        <taxon>Fungi</taxon>
        <taxon>Dikarya</taxon>
        <taxon>Ascomycota</taxon>
        <taxon>Pezizomycotina</taxon>
        <taxon>Sordariomycetes</taxon>
        <taxon>Xylariomycetidae</taxon>
        <taxon>Xylariales</taxon>
        <taxon>Xylariaceae</taxon>
        <taxon>Xylaria</taxon>
    </lineage>
</organism>
<keyword evidence="2" id="KW-1185">Reference proteome</keyword>
<evidence type="ECO:0000313" key="2">
    <source>
        <dbReference type="Proteomes" id="UP001143856"/>
    </source>
</evidence>